<dbReference type="EMBL" id="OZ035845">
    <property type="protein sequence ID" value="CAL1599946.1"/>
    <property type="molecule type" value="Genomic_DNA"/>
</dbReference>
<evidence type="ECO:0000313" key="2">
    <source>
        <dbReference type="Proteomes" id="UP001497482"/>
    </source>
</evidence>
<proteinExistence type="predicted"/>
<dbReference type="Proteomes" id="UP001497482">
    <property type="component" value="Chromosome 23"/>
</dbReference>
<keyword evidence="2" id="KW-1185">Reference proteome</keyword>
<name>A0AAV2LEQ5_KNICA</name>
<organism evidence="1 2">
    <name type="scientific">Knipowitschia caucasica</name>
    <name type="common">Caucasian dwarf goby</name>
    <name type="synonym">Pomatoschistus caucasicus</name>
    <dbReference type="NCBI Taxonomy" id="637954"/>
    <lineage>
        <taxon>Eukaryota</taxon>
        <taxon>Metazoa</taxon>
        <taxon>Chordata</taxon>
        <taxon>Craniata</taxon>
        <taxon>Vertebrata</taxon>
        <taxon>Euteleostomi</taxon>
        <taxon>Actinopterygii</taxon>
        <taxon>Neopterygii</taxon>
        <taxon>Teleostei</taxon>
        <taxon>Neoteleostei</taxon>
        <taxon>Acanthomorphata</taxon>
        <taxon>Gobiaria</taxon>
        <taxon>Gobiiformes</taxon>
        <taxon>Gobioidei</taxon>
        <taxon>Gobiidae</taxon>
        <taxon>Gobiinae</taxon>
        <taxon>Knipowitschia</taxon>
    </lineage>
</organism>
<accession>A0AAV2LEQ5</accession>
<evidence type="ECO:0000313" key="1">
    <source>
        <dbReference type="EMBL" id="CAL1599946.1"/>
    </source>
</evidence>
<protein>
    <submittedName>
        <fullName evidence="1">Uncharacterized protein</fullName>
    </submittedName>
</protein>
<reference evidence="1 2" key="1">
    <citation type="submission" date="2024-04" db="EMBL/GenBank/DDBJ databases">
        <authorList>
            <person name="Waldvogel A.-M."/>
            <person name="Schoenle A."/>
        </authorList>
    </citation>
    <scope>NUCLEOTIDE SEQUENCE [LARGE SCALE GENOMIC DNA]</scope>
</reference>
<gene>
    <name evidence="1" type="ORF">KC01_LOCUS28122</name>
</gene>
<sequence length="123" mass="13440">MADAEAAVKSAGAEVSQDEFSALLREDARSPARRSYCLSDEAEAIYSKMMGDGIVHIASGAQDMDRLQVEGFSRLRPNGVRALGFWSFQRTRPVALSAFWKSHVPKCGRRAETRGAGKPALRP</sequence>
<dbReference type="AlphaFoldDB" id="A0AAV2LEQ5"/>